<protein>
    <submittedName>
        <fullName evidence="7">Uncharacterized protein</fullName>
    </submittedName>
</protein>
<feature type="binding site" evidence="5">
    <location>
        <begin position="167"/>
        <end position="171"/>
    </location>
    <ligand>
        <name>GTP</name>
        <dbReference type="ChEBI" id="CHEBI:37565"/>
    </ligand>
</feature>
<evidence type="ECO:0000313" key="7">
    <source>
        <dbReference type="EMBL" id="NDV33412.1"/>
    </source>
</evidence>
<dbReference type="InterPro" id="IPR011025">
    <property type="entry name" value="GproteinA_insert"/>
</dbReference>
<keyword evidence="6" id="KW-0460">Magnesium</keyword>
<dbReference type="Pfam" id="PF00503">
    <property type="entry name" value="G-alpha"/>
    <property type="match status" value="1"/>
</dbReference>
<accession>A0A6B2L8Q1</accession>
<dbReference type="Gene3D" id="1.10.400.10">
    <property type="entry name" value="GI Alpha 1, domain 2-like"/>
    <property type="match status" value="1"/>
</dbReference>
<feature type="binding site" evidence="6">
    <location>
        <position position="143"/>
    </location>
    <ligand>
        <name>Mg(2+)</name>
        <dbReference type="ChEBI" id="CHEBI:18420"/>
    </ligand>
</feature>
<dbReference type="SUPFAM" id="SSF52540">
    <property type="entry name" value="P-loop containing nucleoside triphosphate hydrolases"/>
    <property type="match status" value="1"/>
</dbReference>
<dbReference type="AlphaFoldDB" id="A0A6B2L8Q1"/>
<evidence type="ECO:0000256" key="3">
    <source>
        <dbReference type="ARBA" id="ARBA00023134"/>
    </source>
</evidence>
<dbReference type="GO" id="GO:0007188">
    <property type="term" value="P:adenylate cyclase-modulating G protein-coupled receptor signaling pathway"/>
    <property type="evidence" value="ECO:0007669"/>
    <property type="project" value="TreeGrafter"/>
</dbReference>
<sequence length="332" mass="37810">MLILGTGDAGKSTFIKQMKIGFSGGFPPEELEHYAHLLRDNAVQAMKTLIEGCEHHGLKIAEKYAADVVTVQKADALNKDSAKAIKALWKSCEAVKTCFEEYESTLNLPSGKNASYFFQNVSRFIEKDFVPNHDDVVRARGMTTGVQETIIKGEFKGKRTEEFRIIDVGGQRSERRKWINCFEGCDAIIFLSAINEYDMQLIEDTSVNRLEESLNLFKMMTASRWLNNTPWIVFLNKSDLFEQKIKKYPLKKCMEAYEKFISDEENIKPLKDTSDFAVGVAFMEYLFREQYCGESEQLYVYVTNALDTEACLNVFRSLRAAIVDEAMGVMGN</sequence>
<dbReference type="InterPro" id="IPR001019">
    <property type="entry name" value="Gprotein_alpha_su"/>
</dbReference>
<feature type="binding site" evidence="5">
    <location>
        <position position="305"/>
    </location>
    <ligand>
        <name>GTP</name>
        <dbReference type="ChEBI" id="CHEBI:37565"/>
    </ligand>
</feature>
<dbReference type="GO" id="GO:0046872">
    <property type="term" value="F:metal ion binding"/>
    <property type="evidence" value="ECO:0007669"/>
    <property type="project" value="UniProtKB-KW"/>
</dbReference>
<dbReference type="GO" id="GO:0005525">
    <property type="term" value="F:GTP binding"/>
    <property type="evidence" value="ECO:0007669"/>
    <property type="project" value="UniProtKB-KW"/>
</dbReference>
<feature type="binding site" evidence="6">
    <location>
        <position position="12"/>
    </location>
    <ligand>
        <name>Mg(2+)</name>
        <dbReference type="ChEBI" id="CHEBI:18420"/>
    </ligand>
</feature>
<name>A0A6B2L8Q1_9EUKA</name>
<dbReference type="PANTHER" id="PTHR10218:SF302">
    <property type="entry name" value="GUANINE NUCLEOTIDE-BINDING PROTEIN ALPHA-5 SUBUNIT"/>
    <property type="match status" value="1"/>
</dbReference>
<dbReference type="GO" id="GO:0003924">
    <property type="term" value="F:GTPase activity"/>
    <property type="evidence" value="ECO:0007669"/>
    <property type="project" value="InterPro"/>
</dbReference>
<keyword evidence="2 5" id="KW-0547">Nucleotide-binding</keyword>
<keyword evidence="3 5" id="KW-0342">GTP-binding</keyword>
<evidence type="ECO:0000256" key="2">
    <source>
        <dbReference type="ARBA" id="ARBA00022741"/>
    </source>
</evidence>
<evidence type="ECO:0000256" key="1">
    <source>
        <dbReference type="ARBA" id="ARBA00022723"/>
    </source>
</evidence>
<dbReference type="GO" id="GO:0001664">
    <property type="term" value="F:G protein-coupled receptor binding"/>
    <property type="evidence" value="ECO:0007669"/>
    <property type="project" value="TreeGrafter"/>
</dbReference>
<dbReference type="InterPro" id="IPR027417">
    <property type="entry name" value="P-loop_NTPase"/>
</dbReference>
<dbReference type="GO" id="GO:0031683">
    <property type="term" value="F:G-protein beta/gamma-subunit complex binding"/>
    <property type="evidence" value="ECO:0007669"/>
    <property type="project" value="InterPro"/>
</dbReference>
<dbReference type="Gene3D" id="3.40.50.300">
    <property type="entry name" value="P-loop containing nucleotide triphosphate hydrolases"/>
    <property type="match status" value="1"/>
</dbReference>
<reference evidence="7" key="1">
    <citation type="journal article" date="2020" name="J. Eukaryot. Microbiol.">
        <title>De novo Sequencing, Assembly and Annotation of the Transcriptome for the Free-Living Testate Amoeba Arcella intermedia.</title>
        <authorList>
            <person name="Ribeiro G.M."/>
            <person name="Porfirio-Sousa A.L."/>
            <person name="Maurer-Alcala X.X."/>
            <person name="Katz L.A."/>
            <person name="Lahr D.J.G."/>
        </authorList>
    </citation>
    <scope>NUCLEOTIDE SEQUENCE</scope>
</reference>
<dbReference type="GO" id="GO:0005834">
    <property type="term" value="C:heterotrimeric G-protein complex"/>
    <property type="evidence" value="ECO:0007669"/>
    <property type="project" value="TreeGrafter"/>
</dbReference>
<dbReference type="SUPFAM" id="SSF47895">
    <property type="entry name" value="Transducin (alpha subunit), insertion domain"/>
    <property type="match status" value="1"/>
</dbReference>
<dbReference type="SMART" id="SM00275">
    <property type="entry name" value="G_alpha"/>
    <property type="match status" value="1"/>
</dbReference>
<keyword evidence="1 6" id="KW-0479">Metal-binding</keyword>
<keyword evidence="4" id="KW-0807">Transducer</keyword>
<dbReference type="EMBL" id="GIBP01004443">
    <property type="protein sequence ID" value="NDV33412.1"/>
    <property type="molecule type" value="Transcribed_RNA"/>
</dbReference>
<dbReference type="GO" id="GO:0005737">
    <property type="term" value="C:cytoplasm"/>
    <property type="evidence" value="ECO:0007669"/>
    <property type="project" value="TreeGrafter"/>
</dbReference>
<evidence type="ECO:0000256" key="6">
    <source>
        <dbReference type="PIRSR" id="PIRSR601019-2"/>
    </source>
</evidence>
<feature type="binding site" evidence="5">
    <location>
        <begin position="236"/>
        <end position="239"/>
    </location>
    <ligand>
        <name>GTP</name>
        <dbReference type="ChEBI" id="CHEBI:37565"/>
    </ligand>
</feature>
<dbReference type="CDD" id="cd00066">
    <property type="entry name" value="G-alpha"/>
    <property type="match status" value="1"/>
</dbReference>
<dbReference type="PROSITE" id="PS51882">
    <property type="entry name" value="G_ALPHA"/>
    <property type="match status" value="1"/>
</dbReference>
<dbReference type="PRINTS" id="PR00318">
    <property type="entry name" value="GPROTEINA"/>
</dbReference>
<dbReference type="PANTHER" id="PTHR10218">
    <property type="entry name" value="GTP-BINDING PROTEIN ALPHA SUBUNIT"/>
    <property type="match status" value="1"/>
</dbReference>
<organism evidence="7">
    <name type="scientific">Arcella intermedia</name>
    <dbReference type="NCBI Taxonomy" id="1963864"/>
    <lineage>
        <taxon>Eukaryota</taxon>
        <taxon>Amoebozoa</taxon>
        <taxon>Tubulinea</taxon>
        <taxon>Elardia</taxon>
        <taxon>Arcellinida</taxon>
        <taxon>Sphaerothecina</taxon>
        <taxon>Arcellidae</taxon>
        <taxon>Arcella</taxon>
    </lineage>
</organism>
<evidence type="ECO:0000256" key="4">
    <source>
        <dbReference type="ARBA" id="ARBA00023224"/>
    </source>
</evidence>
<proteinExistence type="predicted"/>
<dbReference type="FunFam" id="3.40.50.300:FF:000720">
    <property type="entry name" value="Guanine nucleotide-binding protein G(k) subunit alpha"/>
    <property type="match status" value="1"/>
</dbReference>
<evidence type="ECO:0000256" key="5">
    <source>
        <dbReference type="PIRSR" id="PIRSR601019-1"/>
    </source>
</evidence>